<keyword evidence="1" id="KW-0472">Membrane</keyword>
<reference evidence="3" key="1">
    <citation type="journal article" date="2012" name="Science">
        <title>The Paleozoic origin of enzymatic lignin decomposition reconstructed from 31 fungal genomes.</title>
        <authorList>
            <person name="Floudas D."/>
            <person name="Binder M."/>
            <person name="Riley R."/>
            <person name="Barry K."/>
            <person name="Blanchette R.A."/>
            <person name="Henrissat B."/>
            <person name="Martinez A.T."/>
            <person name="Otillar R."/>
            <person name="Spatafora J.W."/>
            <person name="Yadav J.S."/>
            <person name="Aerts A."/>
            <person name="Benoit I."/>
            <person name="Boyd A."/>
            <person name="Carlson A."/>
            <person name="Copeland A."/>
            <person name="Coutinho P.M."/>
            <person name="de Vries R.P."/>
            <person name="Ferreira P."/>
            <person name="Findley K."/>
            <person name="Foster B."/>
            <person name="Gaskell J."/>
            <person name="Glotzer D."/>
            <person name="Gorecki P."/>
            <person name="Heitman J."/>
            <person name="Hesse C."/>
            <person name="Hori C."/>
            <person name="Igarashi K."/>
            <person name="Jurgens J.A."/>
            <person name="Kallen N."/>
            <person name="Kersten P."/>
            <person name="Kohler A."/>
            <person name="Kuees U."/>
            <person name="Kumar T.K.A."/>
            <person name="Kuo A."/>
            <person name="LaButti K."/>
            <person name="Larrondo L.F."/>
            <person name="Lindquist E."/>
            <person name="Ling A."/>
            <person name="Lombard V."/>
            <person name="Lucas S."/>
            <person name="Lundell T."/>
            <person name="Martin R."/>
            <person name="McLaughlin D.J."/>
            <person name="Morgenstern I."/>
            <person name="Morin E."/>
            <person name="Murat C."/>
            <person name="Nagy L.G."/>
            <person name="Nolan M."/>
            <person name="Ohm R.A."/>
            <person name="Patyshakuliyeva A."/>
            <person name="Rokas A."/>
            <person name="Ruiz-Duenas F.J."/>
            <person name="Sabat G."/>
            <person name="Salamov A."/>
            <person name="Samejima M."/>
            <person name="Schmutz J."/>
            <person name="Slot J.C."/>
            <person name="St John F."/>
            <person name="Stenlid J."/>
            <person name="Sun H."/>
            <person name="Sun S."/>
            <person name="Syed K."/>
            <person name="Tsang A."/>
            <person name="Wiebenga A."/>
            <person name="Young D."/>
            <person name="Pisabarro A."/>
            <person name="Eastwood D.C."/>
            <person name="Martin F."/>
            <person name="Cullen D."/>
            <person name="Grigoriev I.V."/>
            <person name="Hibbett D.S."/>
        </authorList>
    </citation>
    <scope>NUCLEOTIDE SEQUENCE [LARGE SCALE GENOMIC DNA]</scope>
    <source>
        <strain evidence="3">RWD-64-598 SS2</strain>
    </source>
</reference>
<dbReference type="KEGG" id="cput:CONPUDRAFT_87096"/>
<name>A0A5M3N6Z1_CONPW</name>
<keyword evidence="1" id="KW-0812">Transmembrane</keyword>
<evidence type="ECO:0000313" key="2">
    <source>
        <dbReference type="EMBL" id="EIW87210.1"/>
    </source>
</evidence>
<dbReference type="OrthoDB" id="3226582at2759"/>
<feature type="transmembrane region" description="Helical" evidence="1">
    <location>
        <begin position="159"/>
        <end position="185"/>
    </location>
</feature>
<dbReference type="AlphaFoldDB" id="A0A5M3N6Z1"/>
<keyword evidence="3" id="KW-1185">Reference proteome</keyword>
<protein>
    <submittedName>
        <fullName evidence="2">Uncharacterized protein</fullName>
    </submittedName>
</protein>
<sequence length="316" mass="34949">MTLQAKGAALIGLIIEELLYGAALLMFASTAWVVLTDVGPRCRSSCIMILIATTLFIMSTAHMVVVVLRQYEGFVTLDTDPESFFQLSSNPFVTAKVVIYVLETLLAETLLVYRCYLVWQKRWLVLPFVVIDSASLAIGIWLCVNVVQSGMAFHDVVTHALFVSVYVMVLFTNLTTTGLLSYKVWITQRSAPPSCRGLLRPSLEVILECGVLYSLCLIAVVLSATLTTYGLDISINMVGQMIPITFYAGLLRVRMSRRSTECSLPTPGWQCQVLPQNAGLASYNAEIEIRVSNVSEERHDSFEPYECIKCSDSSAV</sequence>
<comment type="caution">
    <text evidence="2">The sequence shown here is derived from an EMBL/GenBank/DDBJ whole genome shotgun (WGS) entry which is preliminary data.</text>
</comment>
<feature type="transmembrane region" description="Helical" evidence="1">
    <location>
        <begin position="47"/>
        <end position="68"/>
    </location>
</feature>
<dbReference type="RefSeq" id="XP_007763699.1">
    <property type="nucleotide sequence ID" value="XM_007765509.1"/>
</dbReference>
<dbReference type="OMA" id="WIMSKAD"/>
<dbReference type="Proteomes" id="UP000053558">
    <property type="component" value="Unassembled WGS sequence"/>
</dbReference>
<feature type="transmembrane region" description="Helical" evidence="1">
    <location>
        <begin position="205"/>
        <end position="227"/>
    </location>
</feature>
<keyword evidence="1" id="KW-1133">Transmembrane helix</keyword>
<accession>A0A5M3N6Z1</accession>
<evidence type="ECO:0000313" key="3">
    <source>
        <dbReference type="Proteomes" id="UP000053558"/>
    </source>
</evidence>
<feature type="transmembrane region" description="Helical" evidence="1">
    <location>
        <begin position="123"/>
        <end position="147"/>
    </location>
</feature>
<evidence type="ECO:0000256" key="1">
    <source>
        <dbReference type="SAM" id="Phobius"/>
    </source>
</evidence>
<feature type="transmembrane region" description="Helical" evidence="1">
    <location>
        <begin position="233"/>
        <end position="251"/>
    </location>
</feature>
<dbReference type="EMBL" id="JH711573">
    <property type="protein sequence ID" value="EIW87210.1"/>
    <property type="molecule type" value="Genomic_DNA"/>
</dbReference>
<proteinExistence type="predicted"/>
<organism evidence="2 3">
    <name type="scientific">Coniophora puteana (strain RWD-64-598)</name>
    <name type="common">Brown rot fungus</name>
    <dbReference type="NCBI Taxonomy" id="741705"/>
    <lineage>
        <taxon>Eukaryota</taxon>
        <taxon>Fungi</taxon>
        <taxon>Dikarya</taxon>
        <taxon>Basidiomycota</taxon>
        <taxon>Agaricomycotina</taxon>
        <taxon>Agaricomycetes</taxon>
        <taxon>Agaricomycetidae</taxon>
        <taxon>Boletales</taxon>
        <taxon>Coniophorineae</taxon>
        <taxon>Coniophoraceae</taxon>
        <taxon>Coniophora</taxon>
    </lineage>
</organism>
<dbReference type="GeneID" id="19211158"/>
<feature type="transmembrane region" description="Helical" evidence="1">
    <location>
        <begin position="18"/>
        <end position="35"/>
    </location>
</feature>
<gene>
    <name evidence="2" type="ORF">CONPUDRAFT_87096</name>
</gene>